<feature type="region of interest" description="Disordered" evidence="1">
    <location>
        <begin position="216"/>
        <end position="354"/>
    </location>
</feature>
<feature type="region of interest" description="Disordered" evidence="1">
    <location>
        <begin position="149"/>
        <end position="172"/>
    </location>
</feature>
<dbReference type="AlphaFoldDB" id="A0AAV1DLP9"/>
<feature type="region of interest" description="Disordered" evidence="1">
    <location>
        <begin position="63"/>
        <end position="131"/>
    </location>
</feature>
<dbReference type="SUPFAM" id="SSF68912">
    <property type="entry name" value="Rho N-terminal domain-like"/>
    <property type="match status" value="1"/>
</dbReference>
<dbReference type="EMBL" id="OX459122">
    <property type="protein sequence ID" value="CAI9107622.1"/>
    <property type="molecule type" value="Genomic_DNA"/>
</dbReference>
<evidence type="ECO:0000256" key="1">
    <source>
        <dbReference type="SAM" id="MobiDB-lite"/>
    </source>
</evidence>
<feature type="compositionally biased region" description="Polar residues" evidence="1">
    <location>
        <begin position="219"/>
        <end position="230"/>
    </location>
</feature>
<evidence type="ECO:0000313" key="4">
    <source>
        <dbReference type="Proteomes" id="UP001161247"/>
    </source>
</evidence>
<dbReference type="PANTHER" id="PTHR34449">
    <property type="entry name" value="RHO TERMINATION FACTOR"/>
    <property type="match status" value="1"/>
</dbReference>
<dbReference type="Proteomes" id="UP001161247">
    <property type="component" value="Chromosome 5"/>
</dbReference>
<feature type="compositionally biased region" description="Acidic residues" evidence="1">
    <location>
        <begin position="288"/>
        <end position="343"/>
    </location>
</feature>
<proteinExistence type="predicted"/>
<sequence length="388" mass="43084">MSQAIHFMASGFPGLGPPDSQCLPCREVLGSAVCASPYPSRSQSNNSLKLNHSRCNTRNPSLICRASSGGHRRNSDFSRQNKQGSFRKRNWQNEDRDGYDNLEESDMLSSRNGPLLSASGNSRFQATATPGPREKEIVELFRKVQAKLRQRAAVKDEKKTEESQKKGKESETVDSLLKLLRKHSIQQGKVSSDISISNSSEFILDQPVQNGLISDERSNTTFDSNSSVTHVKQESEAPIISRPRSSFQRRSPIPPVEVQPVFSGENSKQSVTRANSEKKMETTLEPLFDVEPEADPPFSEEDEFDEISEDEISGIYDDVDDEVDDGSGIEDDEDDDNETDDVPEPIAAEESNLSEMKLTELRALAKSKGLKGFSKLKKQELIDLLVGV</sequence>
<reference evidence="3" key="1">
    <citation type="submission" date="2023-03" db="EMBL/GenBank/DDBJ databases">
        <authorList>
            <person name="Julca I."/>
        </authorList>
    </citation>
    <scope>NUCLEOTIDE SEQUENCE</scope>
</reference>
<name>A0AAV1DLP9_OLDCO</name>
<evidence type="ECO:0000313" key="3">
    <source>
        <dbReference type="EMBL" id="CAI9107622.1"/>
    </source>
</evidence>
<feature type="compositionally biased region" description="Low complexity" evidence="1">
    <location>
        <begin position="238"/>
        <end position="251"/>
    </location>
</feature>
<dbReference type="GO" id="GO:0006353">
    <property type="term" value="P:DNA-templated transcription termination"/>
    <property type="evidence" value="ECO:0007669"/>
    <property type="project" value="InterPro"/>
</dbReference>
<evidence type="ECO:0000259" key="2">
    <source>
        <dbReference type="SMART" id="SM00959"/>
    </source>
</evidence>
<organism evidence="3 4">
    <name type="scientific">Oldenlandia corymbosa var. corymbosa</name>
    <dbReference type="NCBI Taxonomy" id="529605"/>
    <lineage>
        <taxon>Eukaryota</taxon>
        <taxon>Viridiplantae</taxon>
        <taxon>Streptophyta</taxon>
        <taxon>Embryophyta</taxon>
        <taxon>Tracheophyta</taxon>
        <taxon>Spermatophyta</taxon>
        <taxon>Magnoliopsida</taxon>
        <taxon>eudicotyledons</taxon>
        <taxon>Gunneridae</taxon>
        <taxon>Pentapetalae</taxon>
        <taxon>asterids</taxon>
        <taxon>lamiids</taxon>
        <taxon>Gentianales</taxon>
        <taxon>Rubiaceae</taxon>
        <taxon>Rubioideae</taxon>
        <taxon>Spermacoceae</taxon>
        <taxon>Hedyotis-Oldenlandia complex</taxon>
        <taxon>Oldenlandia</taxon>
    </lineage>
</organism>
<protein>
    <submittedName>
        <fullName evidence="3">OLC1v1007019C1</fullName>
    </submittedName>
</protein>
<dbReference type="InterPro" id="IPR036269">
    <property type="entry name" value="Rho_N_sf"/>
</dbReference>
<keyword evidence="4" id="KW-1185">Reference proteome</keyword>
<feature type="compositionally biased region" description="Polar residues" evidence="1">
    <location>
        <begin position="264"/>
        <end position="274"/>
    </location>
</feature>
<dbReference type="Gene3D" id="1.10.720.10">
    <property type="match status" value="1"/>
</dbReference>
<dbReference type="PANTHER" id="PTHR34449:SF5">
    <property type="entry name" value="ATP BINDING _ ATPASE"/>
    <property type="match status" value="1"/>
</dbReference>
<accession>A0AAV1DLP9</accession>
<feature type="compositionally biased region" description="Basic and acidic residues" evidence="1">
    <location>
        <begin position="153"/>
        <end position="171"/>
    </location>
</feature>
<feature type="domain" description="Rho termination factor-like N-terminal" evidence="2">
    <location>
        <begin position="352"/>
        <end position="388"/>
    </location>
</feature>
<dbReference type="Pfam" id="PF07498">
    <property type="entry name" value="Rho_N"/>
    <property type="match status" value="1"/>
</dbReference>
<dbReference type="InterPro" id="IPR011112">
    <property type="entry name" value="Rho-like_N"/>
</dbReference>
<gene>
    <name evidence="3" type="ORF">OLC1_LOCUS15890</name>
</gene>
<feature type="compositionally biased region" description="Polar residues" evidence="1">
    <location>
        <begin position="107"/>
        <end position="128"/>
    </location>
</feature>
<dbReference type="SMART" id="SM00959">
    <property type="entry name" value="Rho_N"/>
    <property type="match status" value="1"/>
</dbReference>